<accession>A0A923SGU9</accession>
<protein>
    <recommendedName>
        <fullName evidence="2">histidine kinase</fullName>
        <ecNumber evidence="2">2.7.13.3</ecNumber>
    </recommendedName>
</protein>
<gene>
    <name evidence="11" type="ORF">H8R25_11535</name>
</gene>
<dbReference type="PANTHER" id="PTHR43711:SF1">
    <property type="entry name" value="HISTIDINE KINASE 1"/>
    <property type="match status" value="1"/>
</dbReference>
<sequence length="679" mass="77236">MKKLVFLILLLLSTPFAIGQTVDQEDSRLQSSKTFAKDTLVIDAYLNEAEKYPITTVDAAQVVFNKAIKAALDLKSQQQLAKVFYRNGLYYRNNFKYFEAIKKFNKALPFFKDSKSLSDINFYLGECYLFVYSDDIAFKYYLRALNLYKKDNNEIGIAYCYDGIGTIYSDKNYKVAIDYFNKALAIFKKHKEYSGISSCYINLANVVADHESIEKGLALYNKSLVTLKQEKDNYNLAINYNNIGDCYIELEQYETAMSYFDKALLLSNAIDGSDINAFVYLNIAEVKFKQNLYKEAIIYAQKSLAEAKAFGDMEIQSESILILSNTYEKSKKLPQALQYKNEYIAIRERILDNSNQKKMQVFQSITELEKSQFEINELTIKNENAALKLESKKDLSYFLLFISLILILFVVVLFIQQKAKHRVYDLLKIKSDQVSKMKDDIQVQNDHLNDLNNTKNKLFKIIAHDLKNPLSSIEGFTDLMLQNNKEEADNEQTVFLNVIKDSATKASSILNDVLVWAIDQDNGVKIKNLSIHQLINDELKLLEVQALQKEIQINNQVDDRLNVVTDKNKLATIIRNLISNAIKFSYSKGSIQIKSELKNDVVEIAVIDQGKGMTAEEMSTLFTVDYKKSKVGTNNESGMGLGLVLCKDFVEKLGGKITVSSVLNQGSAFVFTLPLSSVA</sequence>
<evidence type="ECO:0000256" key="8">
    <source>
        <dbReference type="SAM" id="Phobius"/>
    </source>
</evidence>
<dbReference type="Pfam" id="PF02518">
    <property type="entry name" value="HATPase_c"/>
    <property type="match status" value="1"/>
</dbReference>
<evidence type="ECO:0000256" key="1">
    <source>
        <dbReference type="ARBA" id="ARBA00000085"/>
    </source>
</evidence>
<feature type="chain" id="PRO_5037748171" description="histidine kinase" evidence="9">
    <location>
        <begin position="20"/>
        <end position="679"/>
    </location>
</feature>
<dbReference type="InterPro" id="IPR019734">
    <property type="entry name" value="TPR_rpt"/>
</dbReference>
<evidence type="ECO:0000256" key="4">
    <source>
        <dbReference type="ARBA" id="ARBA00022679"/>
    </source>
</evidence>
<evidence type="ECO:0000256" key="5">
    <source>
        <dbReference type="ARBA" id="ARBA00022777"/>
    </source>
</evidence>
<evidence type="ECO:0000259" key="10">
    <source>
        <dbReference type="PROSITE" id="PS50109"/>
    </source>
</evidence>
<dbReference type="CDD" id="cd00082">
    <property type="entry name" value="HisKA"/>
    <property type="match status" value="1"/>
</dbReference>
<keyword evidence="8" id="KW-0812">Transmembrane</keyword>
<dbReference type="PROSITE" id="PS50109">
    <property type="entry name" value="HIS_KIN"/>
    <property type="match status" value="1"/>
</dbReference>
<dbReference type="Pfam" id="PF13181">
    <property type="entry name" value="TPR_8"/>
    <property type="match status" value="1"/>
</dbReference>
<dbReference type="SMART" id="SM00387">
    <property type="entry name" value="HATPase_c"/>
    <property type="match status" value="1"/>
</dbReference>
<dbReference type="EC" id="2.7.13.3" evidence="2"/>
<keyword evidence="3" id="KW-0597">Phosphoprotein</keyword>
<dbReference type="RefSeq" id="WP_187019185.1">
    <property type="nucleotide sequence ID" value="NZ_JACRUK010000027.1"/>
</dbReference>
<dbReference type="CDD" id="cd00075">
    <property type="entry name" value="HATPase"/>
    <property type="match status" value="1"/>
</dbReference>
<comment type="catalytic activity">
    <reaction evidence="1">
        <text>ATP + protein L-histidine = ADP + protein N-phospho-L-histidine.</text>
        <dbReference type="EC" id="2.7.13.3"/>
    </reaction>
</comment>
<dbReference type="EMBL" id="JACRUL010000027">
    <property type="protein sequence ID" value="MBC5845069.1"/>
    <property type="molecule type" value="Genomic_DNA"/>
</dbReference>
<dbReference type="GO" id="GO:0000155">
    <property type="term" value="F:phosphorelay sensor kinase activity"/>
    <property type="evidence" value="ECO:0007669"/>
    <property type="project" value="InterPro"/>
</dbReference>
<dbReference type="InterPro" id="IPR050736">
    <property type="entry name" value="Sensor_HK_Regulatory"/>
</dbReference>
<dbReference type="SMART" id="SM00388">
    <property type="entry name" value="HisKA"/>
    <property type="match status" value="1"/>
</dbReference>
<dbReference type="InterPro" id="IPR036097">
    <property type="entry name" value="HisK_dim/P_sf"/>
</dbReference>
<dbReference type="SUPFAM" id="SSF48452">
    <property type="entry name" value="TPR-like"/>
    <property type="match status" value="2"/>
</dbReference>
<dbReference type="InterPro" id="IPR004358">
    <property type="entry name" value="Sig_transdc_His_kin-like_C"/>
</dbReference>
<dbReference type="Proteomes" id="UP000641454">
    <property type="component" value="Unassembled WGS sequence"/>
</dbReference>
<keyword evidence="7" id="KW-0802">TPR repeat</keyword>
<evidence type="ECO:0000313" key="11">
    <source>
        <dbReference type="EMBL" id="MBC5845069.1"/>
    </source>
</evidence>
<evidence type="ECO:0000256" key="3">
    <source>
        <dbReference type="ARBA" id="ARBA00022553"/>
    </source>
</evidence>
<dbReference type="InterPro" id="IPR036890">
    <property type="entry name" value="HATPase_C_sf"/>
</dbReference>
<keyword evidence="6" id="KW-0902">Two-component regulatory system</keyword>
<dbReference type="PROSITE" id="PS50005">
    <property type="entry name" value="TPR"/>
    <property type="match status" value="2"/>
</dbReference>
<evidence type="ECO:0000256" key="7">
    <source>
        <dbReference type="PROSITE-ProRule" id="PRU00339"/>
    </source>
</evidence>
<dbReference type="PRINTS" id="PR00344">
    <property type="entry name" value="BCTRLSENSOR"/>
</dbReference>
<feature type="transmembrane region" description="Helical" evidence="8">
    <location>
        <begin position="395"/>
        <end position="415"/>
    </location>
</feature>
<dbReference type="InterPro" id="IPR003661">
    <property type="entry name" value="HisK_dim/P_dom"/>
</dbReference>
<dbReference type="Gene3D" id="1.25.40.10">
    <property type="entry name" value="Tetratricopeptide repeat domain"/>
    <property type="match status" value="2"/>
</dbReference>
<feature type="repeat" description="TPR" evidence="7">
    <location>
        <begin position="81"/>
        <end position="114"/>
    </location>
</feature>
<dbReference type="FunFam" id="3.30.565.10:FF:000006">
    <property type="entry name" value="Sensor histidine kinase WalK"/>
    <property type="match status" value="1"/>
</dbReference>
<keyword evidence="8" id="KW-1133">Transmembrane helix</keyword>
<dbReference type="InterPro" id="IPR003594">
    <property type="entry name" value="HATPase_dom"/>
</dbReference>
<comment type="caution">
    <text evidence="11">The sequence shown here is derived from an EMBL/GenBank/DDBJ whole genome shotgun (WGS) entry which is preliminary data.</text>
</comment>
<reference evidence="11 12" key="1">
    <citation type="submission" date="2020-08" db="EMBL/GenBank/DDBJ databases">
        <title>Description of novel Flavobacterium F-392 isolate.</title>
        <authorList>
            <person name="Saticioglu I.B."/>
            <person name="Duman M."/>
            <person name="Altun S."/>
        </authorList>
    </citation>
    <scope>NUCLEOTIDE SEQUENCE [LARGE SCALE GENOMIC DNA]</scope>
    <source>
        <strain evidence="11 12">F-392</strain>
    </source>
</reference>
<keyword evidence="12" id="KW-1185">Reference proteome</keyword>
<feature type="domain" description="Histidine kinase" evidence="10">
    <location>
        <begin position="461"/>
        <end position="677"/>
    </location>
</feature>
<feature type="repeat" description="TPR" evidence="7">
    <location>
        <begin position="237"/>
        <end position="270"/>
    </location>
</feature>
<dbReference type="Gene3D" id="1.10.287.130">
    <property type="match status" value="1"/>
</dbReference>
<keyword evidence="9" id="KW-0732">Signal</keyword>
<name>A0A923SGU9_9FLAO</name>
<dbReference type="AlphaFoldDB" id="A0A923SGU9"/>
<dbReference type="Pfam" id="PF00512">
    <property type="entry name" value="HisKA"/>
    <property type="match status" value="1"/>
</dbReference>
<dbReference type="PANTHER" id="PTHR43711">
    <property type="entry name" value="TWO-COMPONENT HISTIDINE KINASE"/>
    <property type="match status" value="1"/>
</dbReference>
<evidence type="ECO:0000313" key="12">
    <source>
        <dbReference type="Proteomes" id="UP000641454"/>
    </source>
</evidence>
<keyword evidence="8" id="KW-0472">Membrane</keyword>
<dbReference type="SUPFAM" id="SSF47384">
    <property type="entry name" value="Homodimeric domain of signal transducing histidine kinase"/>
    <property type="match status" value="1"/>
</dbReference>
<evidence type="ECO:0000256" key="2">
    <source>
        <dbReference type="ARBA" id="ARBA00012438"/>
    </source>
</evidence>
<dbReference type="SMART" id="SM00028">
    <property type="entry name" value="TPR"/>
    <property type="match status" value="6"/>
</dbReference>
<evidence type="ECO:0000256" key="6">
    <source>
        <dbReference type="ARBA" id="ARBA00023012"/>
    </source>
</evidence>
<keyword evidence="4" id="KW-0808">Transferase</keyword>
<proteinExistence type="predicted"/>
<keyword evidence="5 11" id="KW-0418">Kinase</keyword>
<dbReference type="InterPro" id="IPR005467">
    <property type="entry name" value="His_kinase_dom"/>
</dbReference>
<dbReference type="SUPFAM" id="SSF55874">
    <property type="entry name" value="ATPase domain of HSP90 chaperone/DNA topoisomerase II/histidine kinase"/>
    <property type="match status" value="1"/>
</dbReference>
<feature type="signal peptide" evidence="9">
    <location>
        <begin position="1"/>
        <end position="19"/>
    </location>
</feature>
<dbReference type="InterPro" id="IPR011990">
    <property type="entry name" value="TPR-like_helical_dom_sf"/>
</dbReference>
<dbReference type="Gene3D" id="3.30.565.10">
    <property type="entry name" value="Histidine kinase-like ATPase, C-terminal domain"/>
    <property type="match status" value="1"/>
</dbReference>
<evidence type="ECO:0000256" key="9">
    <source>
        <dbReference type="SAM" id="SignalP"/>
    </source>
</evidence>
<organism evidence="11 12">
    <name type="scientific">Flavobacterium muglaense</name>
    <dbReference type="NCBI Taxonomy" id="2764716"/>
    <lineage>
        <taxon>Bacteria</taxon>
        <taxon>Pseudomonadati</taxon>
        <taxon>Bacteroidota</taxon>
        <taxon>Flavobacteriia</taxon>
        <taxon>Flavobacteriales</taxon>
        <taxon>Flavobacteriaceae</taxon>
        <taxon>Flavobacterium</taxon>
    </lineage>
</organism>